<name>A0ABV9YWC6_9HYPH</name>
<dbReference type="Proteomes" id="UP001595796">
    <property type="component" value="Unassembled WGS sequence"/>
</dbReference>
<dbReference type="RefSeq" id="WP_114957344.1">
    <property type="nucleotide sequence ID" value="NZ_JBHSJF010000002.1"/>
</dbReference>
<accession>A0ABV9YWC6</accession>
<evidence type="ECO:0000313" key="3">
    <source>
        <dbReference type="Proteomes" id="UP001595796"/>
    </source>
</evidence>
<dbReference type="EMBL" id="JBHSJF010000002">
    <property type="protein sequence ID" value="MFC5066931.1"/>
    <property type="molecule type" value="Genomic_DNA"/>
</dbReference>
<reference evidence="3" key="1">
    <citation type="journal article" date="2019" name="Int. J. Syst. Evol. Microbiol.">
        <title>The Global Catalogue of Microorganisms (GCM) 10K type strain sequencing project: providing services to taxonomists for standard genome sequencing and annotation.</title>
        <authorList>
            <consortium name="The Broad Institute Genomics Platform"/>
            <consortium name="The Broad Institute Genome Sequencing Center for Infectious Disease"/>
            <person name="Wu L."/>
            <person name="Ma J."/>
        </authorList>
    </citation>
    <scope>NUCLEOTIDE SEQUENCE [LARGE SCALE GENOMIC DNA]</scope>
    <source>
        <strain evidence="3">CGMCC 1.16444</strain>
    </source>
</reference>
<feature type="transmembrane region" description="Helical" evidence="1">
    <location>
        <begin position="48"/>
        <end position="71"/>
    </location>
</feature>
<dbReference type="Pfam" id="PF11742">
    <property type="entry name" value="DUF3302"/>
    <property type="match status" value="1"/>
</dbReference>
<evidence type="ECO:0000256" key="1">
    <source>
        <dbReference type="SAM" id="Phobius"/>
    </source>
</evidence>
<protein>
    <submittedName>
        <fullName evidence="2">DUF3302 domain-containing protein</fullName>
    </submittedName>
</protein>
<keyword evidence="3" id="KW-1185">Reference proteome</keyword>
<organism evidence="2 3">
    <name type="scientific">Flaviflagellibacter deserti</name>
    <dbReference type="NCBI Taxonomy" id="2267266"/>
    <lineage>
        <taxon>Bacteria</taxon>
        <taxon>Pseudomonadati</taxon>
        <taxon>Pseudomonadota</taxon>
        <taxon>Alphaproteobacteria</taxon>
        <taxon>Hyphomicrobiales</taxon>
        <taxon>Flaviflagellibacter</taxon>
    </lineage>
</organism>
<dbReference type="InterPro" id="IPR011223">
    <property type="entry name" value="UCP028770"/>
</dbReference>
<keyword evidence="1" id="KW-1133">Transmembrane helix</keyword>
<proteinExistence type="predicted"/>
<gene>
    <name evidence="2" type="ORF">ACFPFW_02765</name>
</gene>
<comment type="caution">
    <text evidence="2">The sequence shown here is derived from an EMBL/GenBank/DDBJ whole genome shotgun (WGS) entry which is preliminary data.</text>
</comment>
<keyword evidence="1" id="KW-0812">Transmembrane</keyword>
<evidence type="ECO:0000313" key="2">
    <source>
        <dbReference type="EMBL" id="MFC5066931.1"/>
    </source>
</evidence>
<sequence length="116" mass="13007">MEAGFDWLWWLCLVIVIGLFIAMVYVIYWLGRLPGETAHKRGHPQASAITVCGWLGLLFPPLWPIALVWAWTTPRDRPLQPPPDLNDLEATLRRTALRIADIERALGIPAGKAGAR</sequence>
<keyword evidence="1" id="KW-0472">Membrane</keyword>
<feature type="transmembrane region" description="Helical" evidence="1">
    <location>
        <begin position="7"/>
        <end position="28"/>
    </location>
</feature>